<organism evidence="2 3">
    <name type="scientific">Petrolisthes manimaculis</name>
    <dbReference type="NCBI Taxonomy" id="1843537"/>
    <lineage>
        <taxon>Eukaryota</taxon>
        <taxon>Metazoa</taxon>
        <taxon>Ecdysozoa</taxon>
        <taxon>Arthropoda</taxon>
        <taxon>Crustacea</taxon>
        <taxon>Multicrustacea</taxon>
        <taxon>Malacostraca</taxon>
        <taxon>Eumalacostraca</taxon>
        <taxon>Eucarida</taxon>
        <taxon>Decapoda</taxon>
        <taxon>Pleocyemata</taxon>
        <taxon>Anomura</taxon>
        <taxon>Galatheoidea</taxon>
        <taxon>Porcellanidae</taxon>
        <taxon>Petrolisthes</taxon>
    </lineage>
</organism>
<reference evidence="2" key="1">
    <citation type="submission" date="2023-11" db="EMBL/GenBank/DDBJ databases">
        <title>Genome assemblies of two species of porcelain crab, Petrolisthes cinctipes and Petrolisthes manimaculis (Anomura: Porcellanidae).</title>
        <authorList>
            <person name="Angst P."/>
        </authorList>
    </citation>
    <scope>NUCLEOTIDE SEQUENCE</scope>
    <source>
        <strain evidence="2">PB745_02</strain>
        <tissue evidence="2">Gill</tissue>
    </source>
</reference>
<dbReference type="InterPro" id="IPR013783">
    <property type="entry name" value="Ig-like_fold"/>
</dbReference>
<evidence type="ECO:0000259" key="1">
    <source>
        <dbReference type="PROSITE" id="PS50835"/>
    </source>
</evidence>
<gene>
    <name evidence="2" type="ORF">Pmani_025172</name>
</gene>
<comment type="caution">
    <text evidence="2">The sequence shown here is derived from an EMBL/GenBank/DDBJ whole genome shotgun (WGS) entry which is preliminary data.</text>
</comment>
<protein>
    <recommendedName>
        <fullName evidence="1">Ig-like domain-containing protein</fullName>
    </recommendedName>
</protein>
<sequence>MTAENGGGAVICQEMENKHLSFLITCDVVPVARLTADGEESQVQVREGGSVTFTCRVKANPTAYNVTWFHNVSR</sequence>
<keyword evidence="3" id="KW-1185">Reference proteome</keyword>
<dbReference type="InterPro" id="IPR036179">
    <property type="entry name" value="Ig-like_dom_sf"/>
</dbReference>
<proteinExistence type="predicted"/>
<name>A0AAE1TYL8_9EUCA</name>
<dbReference type="PROSITE" id="PS50835">
    <property type="entry name" value="IG_LIKE"/>
    <property type="match status" value="1"/>
</dbReference>
<dbReference type="InterPro" id="IPR007110">
    <property type="entry name" value="Ig-like_dom"/>
</dbReference>
<dbReference type="Pfam" id="PF13927">
    <property type="entry name" value="Ig_3"/>
    <property type="match status" value="1"/>
</dbReference>
<dbReference type="SUPFAM" id="SSF48726">
    <property type="entry name" value="Immunoglobulin"/>
    <property type="match status" value="1"/>
</dbReference>
<dbReference type="Proteomes" id="UP001292094">
    <property type="component" value="Unassembled WGS sequence"/>
</dbReference>
<evidence type="ECO:0000313" key="2">
    <source>
        <dbReference type="EMBL" id="KAK4302762.1"/>
    </source>
</evidence>
<feature type="domain" description="Ig-like" evidence="1">
    <location>
        <begin position="30"/>
        <end position="74"/>
    </location>
</feature>
<evidence type="ECO:0000313" key="3">
    <source>
        <dbReference type="Proteomes" id="UP001292094"/>
    </source>
</evidence>
<accession>A0AAE1TYL8</accession>
<dbReference type="EMBL" id="JAWZYT010002672">
    <property type="protein sequence ID" value="KAK4302762.1"/>
    <property type="molecule type" value="Genomic_DNA"/>
</dbReference>
<dbReference type="AlphaFoldDB" id="A0AAE1TYL8"/>
<dbReference type="Gene3D" id="2.60.40.10">
    <property type="entry name" value="Immunoglobulins"/>
    <property type="match status" value="1"/>
</dbReference>